<dbReference type="KEGG" id="bacg:D2962_09670"/>
<name>A0A3G2R7Q8_9FIRM</name>
<evidence type="ECO:0000313" key="3">
    <source>
        <dbReference type="Proteomes" id="UP000280960"/>
    </source>
</evidence>
<organism evidence="2 3">
    <name type="scientific">Biomaibacter acetigenes</name>
    <dbReference type="NCBI Taxonomy" id="2316383"/>
    <lineage>
        <taxon>Bacteria</taxon>
        <taxon>Bacillati</taxon>
        <taxon>Bacillota</taxon>
        <taxon>Clostridia</taxon>
        <taxon>Thermosediminibacterales</taxon>
        <taxon>Tepidanaerobacteraceae</taxon>
        <taxon>Biomaibacter</taxon>
    </lineage>
</organism>
<sequence length="195" mass="22796">MLDPNPEYNIENSTVKKPTIIKNTSPEYSIKAFLEVPPDTTAIIYYDKNLSEKDDFYQANSVIIRKKNQVFPNNKFRQSRNFDKHYSENAYFYSEECNSLNIPEYYRTIRIYSRESSLEEPNMTKLFLDNFSMPFLIFTLISCLGITFFSISLILLIIKGIYIIHPYYSIMGVFGSIGLLSTVISAIKYYKEKLL</sequence>
<dbReference type="AlphaFoldDB" id="A0A3G2R7Q8"/>
<evidence type="ECO:0000313" key="2">
    <source>
        <dbReference type="EMBL" id="AYO30847.1"/>
    </source>
</evidence>
<accession>A0A3G2R7Q8</accession>
<protein>
    <submittedName>
        <fullName evidence="2">Uncharacterized protein</fullName>
    </submittedName>
</protein>
<keyword evidence="3" id="KW-1185">Reference proteome</keyword>
<feature type="transmembrane region" description="Helical" evidence="1">
    <location>
        <begin position="170"/>
        <end position="190"/>
    </location>
</feature>
<keyword evidence="1" id="KW-0812">Transmembrane</keyword>
<keyword evidence="1" id="KW-0472">Membrane</keyword>
<dbReference type="RefSeq" id="WP_122014865.1">
    <property type="nucleotide sequence ID" value="NZ_CP033169.1"/>
</dbReference>
<gene>
    <name evidence="2" type="ORF">D2962_09670</name>
</gene>
<evidence type="ECO:0000256" key="1">
    <source>
        <dbReference type="SAM" id="Phobius"/>
    </source>
</evidence>
<dbReference type="Proteomes" id="UP000280960">
    <property type="component" value="Chromosome"/>
</dbReference>
<dbReference type="EMBL" id="CP033169">
    <property type="protein sequence ID" value="AYO30847.1"/>
    <property type="molecule type" value="Genomic_DNA"/>
</dbReference>
<feature type="transmembrane region" description="Helical" evidence="1">
    <location>
        <begin position="135"/>
        <end position="164"/>
    </location>
</feature>
<keyword evidence="1" id="KW-1133">Transmembrane helix</keyword>
<reference evidence="2 3" key="1">
    <citation type="submission" date="2018-10" db="EMBL/GenBank/DDBJ databases">
        <authorList>
            <person name="Zhang X."/>
        </authorList>
    </citation>
    <scope>NUCLEOTIDE SEQUENCE [LARGE SCALE GENOMIC DNA]</scope>
    <source>
        <strain evidence="2 3">SK-G1</strain>
    </source>
</reference>
<proteinExistence type="predicted"/>